<proteinExistence type="predicted"/>
<dbReference type="EMBL" id="CP023275">
    <property type="protein sequence ID" value="ATB69322.1"/>
    <property type="molecule type" value="Genomic_DNA"/>
</dbReference>
<dbReference type="Gene3D" id="1.10.260.40">
    <property type="entry name" value="lambda repressor-like DNA-binding domains"/>
    <property type="match status" value="1"/>
</dbReference>
<accession>A0A290HCP5</accession>
<dbReference type="Pfam" id="PF01381">
    <property type="entry name" value="HTH_3"/>
    <property type="match status" value="1"/>
</dbReference>
<feature type="domain" description="HTH cro/C1-type" evidence="1">
    <location>
        <begin position="10"/>
        <end position="62"/>
    </location>
</feature>
<protein>
    <submittedName>
        <fullName evidence="2">HTH-type transcriptional regulator</fullName>
    </submittedName>
</protein>
<reference evidence="3" key="1">
    <citation type="submission" date="2017-09" db="EMBL/GenBank/DDBJ databases">
        <title>The complete genome of Sulfurospirillum sp. JPD-1.</title>
        <authorList>
            <person name="Goris T."/>
        </authorList>
    </citation>
    <scope>NUCLEOTIDE SEQUENCE [LARGE SCALE GENOMIC DNA]</scope>
    <source>
        <strain evidence="3">JPD-1</strain>
    </source>
</reference>
<organism evidence="2 3">
    <name type="scientific">Sulfurospirillum diekertiae</name>
    <dbReference type="NCBI Taxonomy" id="1854492"/>
    <lineage>
        <taxon>Bacteria</taxon>
        <taxon>Pseudomonadati</taxon>
        <taxon>Campylobacterota</taxon>
        <taxon>Epsilonproteobacteria</taxon>
        <taxon>Campylobacterales</taxon>
        <taxon>Sulfurospirillaceae</taxon>
        <taxon>Sulfurospirillum</taxon>
    </lineage>
</organism>
<dbReference type="KEGG" id="sulj:SJPD1_1212"/>
<dbReference type="CDD" id="cd00093">
    <property type="entry name" value="HTH_XRE"/>
    <property type="match status" value="1"/>
</dbReference>
<dbReference type="SUPFAM" id="SSF47413">
    <property type="entry name" value="lambda repressor-like DNA-binding domains"/>
    <property type="match status" value="1"/>
</dbReference>
<dbReference type="GO" id="GO:0003677">
    <property type="term" value="F:DNA binding"/>
    <property type="evidence" value="ECO:0007669"/>
    <property type="project" value="InterPro"/>
</dbReference>
<dbReference type="AlphaFoldDB" id="A0A290HCP5"/>
<dbReference type="PROSITE" id="PS50943">
    <property type="entry name" value="HTH_CROC1"/>
    <property type="match status" value="1"/>
</dbReference>
<dbReference type="RefSeq" id="WP_096046411.1">
    <property type="nucleotide sequence ID" value="NZ_CP023275.1"/>
</dbReference>
<dbReference type="InterPro" id="IPR010982">
    <property type="entry name" value="Lambda_DNA-bd_dom_sf"/>
</dbReference>
<sequence length="86" mass="9935">MDVREFGSYIATLRKEKKVSQEQLARDLNISRATISSLENGTSSDVGIKKILQILDYLGYELTCKEKSPFPTFEELRDERVHELQK</sequence>
<evidence type="ECO:0000313" key="2">
    <source>
        <dbReference type="EMBL" id="ATB69322.1"/>
    </source>
</evidence>
<dbReference type="Proteomes" id="UP000217349">
    <property type="component" value="Chromosome"/>
</dbReference>
<gene>
    <name evidence="2" type="ORF">SJPD1_1212</name>
</gene>
<dbReference type="InterPro" id="IPR001387">
    <property type="entry name" value="Cro/C1-type_HTH"/>
</dbReference>
<evidence type="ECO:0000313" key="3">
    <source>
        <dbReference type="Proteomes" id="UP000217349"/>
    </source>
</evidence>
<name>A0A290HCP5_9BACT</name>
<dbReference type="OrthoDB" id="5344362at2"/>
<dbReference type="SMART" id="SM00530">
    <property type="entry name" value="HTH_XRE"/>
    <property type="match status" value="1"/>
</dbReference>
<evidence type="ECO:0000259" key="1">
    <source>
        <dbReference type="PROSITE" id="PS50943"/>
    </source>
</evidence>